<reference evidence="1 2" key="1">
    <citation type="journal article" date="2015" name="Genome Announc.">
        <title>Closed Genome Sequence of Octadecabacter temperatus SB1, the First Mesophilic Species of the Genus Octadecabacter.</title>
        <authorList>
            <person name="Voget S."/>
            <person name="Billerbeck S."/>
            <person name="Simon M."/>
            <person name="Daniel R."/>
        </authorList>
    </citation>
    <scope>NUCLEOTIDE SEQUENCE [LARGE SCALE GENOMIC DNA]</scope>
    <source>
        <strain evidence="1 2">SB1</strain>
    </source>
</reference>
<evidence type="ECO:0000313" key="1">
    <source>
        <dbReference type="EMBL" id="AKS45796.1"/>
    </source>
</evidence>
<sequence>MSKSGLVVGALLVLTGCVPPEQTAVVGPSGQVMSLARCSQSPNGCYQQASETCQGSYQVLDSYSKSGGLIADVLPGPVTWYYMNYQCGASDGRTPSFPFRGQQYVPPPIVVNPAPVTTTTNCNRFGNNVTCTTR</sequence>
<accession>A0A0K0Y4K7</accession>
<gene>
    <name evidence="1" type="ORF">OSB_12410</name>
</gene>
<dbReference type="AlphaFoldDB" id="A0A0K0Y4K7"/>
<evidence type="ECO:0000313" key="2">
    <source>
        <dbReference type="Proteomes" id="UP000067444"/>
    </source>
</evidence>
<organism evidence="1 2">
    <name type="scientific">Octadecabacter temperatus</name>
    <dbReference type="NCBI Taxonomy" id="1458307"/>
    <lineage>
        <taxon>Bacteria</taxon>
        <taxon>Pseudomonadati</taxon>
        <taxon>Pseudomonadota</taxon>
        <taxon>Alphaproteobacteria</taxon>
        <taxon>Rhodobacterales</taxon>
        <taxon>Roseobacteraceae</taxon>
        <taxon>Octadecabacter</taxon>
    </lineage>
</organism>
<proteinExistence type="predicted"/>
<protein>
    <submittedName>
        <fullName evidence="1">Uncharacterized protein</fullName>
    </submittedName>
</protein>
<keyword evidence="2" id="KW-1185">Reference proteome</keyword>
<dbReference type="EMBL" id="CP012160">
    <property type="protein sequence ID" value="AKS45796.1"/>
    <property type="molecule type" value="Genomic_DNA"/>
</dbReference>
<dbReference type="Proteomes" id="UP000067444">
    <property type="component" value="Chromosome"/>
</dbReference>
<dbReference type="PROSITE" id="PS51257">
    <property type="entry name" value="PROKAR_LIPOPROTEIN"/>
    <property type="match status" value="1"/>
</dbReference>
<dbReference type="KEGG" id="otm:OSB_12410"/>
<name>A0A0K0Y4K7_9RHOB</name>